<reference evidence="1 2" key="1">
    <citation type="journal article" date="2016" name="Mol. Biol. Evol.">
        <title>Genome-Wide Survey of Gut Fungi (Harpellales) Reveals the First Horizontally Transferred Ubiquitin Gene from a Mosquito Host.</title>
        <authorList>
            <person name="Wang Y."/>
            <person name="White M.M."/>
            <person name="Kvist S."/>
            <person name="Moncalvo J.M."/>
        </authorList>
    </citation>
    <scope>NUCLEOTIDE SEQUENCE [LARGE SCALE GENOMIC DNA]</scope>
    <source>
        <strain evidence="1 2">ALG-7-W6</strain>
    </source>
</reference>
<dbReference type="SUPFAM" id="SSF56672">
    <property type="entry name" value="DNA/RNA polymerases"/>
    <property type="match status" value="1"/>
</dbReference>
<organism evidence="1 2">
    <name type="scientific">Smittium mucronatum</name>
    <dbReference type="NCBI Taxonomy" id="133383"/>
    <lineage>
        <taxon>Eukaryota</taxon>
        <taxon>Fungi</taxon>
        <taxon>Fungi incertae sedis</taxon>
        <taxon>Zoopagomycota</taxon>
        <taxon>Kickxellomycotina</taxon>
        <taxon>Harpellomycetes</taxon>
        <taxon>Harpellales</taxon>
        <taxon>Legeriomycetaceae</taxon>
        <taxon>Smittium</taxon>
    </lineage>
</organism>
<sequence length="118" mass="13428">MRRYSPEKTRVVREHVKEFYQEGYARPSSSPYSAKPVIVPKNEWKCATGYFESLLSDSSTSELYLSLSVLYSGWSSRVLGNSTGHSNSPTTFQRNIDRTLCECIDTGYCSAFDEDILF</sequence>
<dbReference type="EMBL" id="LSSL01007588">
    <property type="protein sequence ID" value="OLY77903.1"/>
    <property type="molecule type" value="Genomic_DNA"/>
</dbReference>
<dbReference type="AlphaFoldDB" id="A0A1R0GLX7"/>
<name>A0A1R0GLX7_9FUNG</name>
<protein>
    <submittedName>
        <fullName evidence="1">Uncharacterized protein</fullName>
    </submittedName>
</protein>
<dbReference type="Gene3D" id="3.10.10.10">
    <property type="entry name" value="HIV Type 1 Reverse Transcriptase, subunit A, domain 1"/>
    <property type="match status" value="1"/>
</dbReference>
<gene>
    <name evidence="1" type="ORF">AYI68_g8059</name>
</gene>
<keyword evidence="2" id="KW-1185">Reference proteome</keyword>
<evidence type="ECO:0000313" key="1">
    <source>
        <dbReference type="EMBL" id="OLY77903.1"/>
    </source>
</evidence>
<dbReference type="InterPro" id="IPR043502">
    <property type="entry name" value="DNA/RNA_pol_sf"/>
</dbReference>
<accession>A0A1R0GLX7</accession>
<comment type="caution">
    <text evidence="1">The sequence shown here is derived from an EMBL/GenBank/DDBJ whole genome shotgun (WGS) entry which is preliminary data.</text>
</comment>
<proteinExistence type="predicted"/>
<dbReference type="Proteomes" id="UP000187455">
    <property type="component" value="Unassembled WGS sequence"/>
</dbReference>
<evidence type="ECO:0000313" key="2">
    <source>
        <dbReference type="Proteomes" id="UP000187455"/>
    </source>
</evidence>
<dbReference type="OrthoDB" id="5588148at2759"/>